<comment type="subcellular location">
    <subcellularLocation>
        <location evidence="1">Nucleus</location>
    </subcellularLocation>
</comment>
<dbReference type="OrthoDB" id="19045at2759"/>
<dbReference type="EMBL" id="JWZX01002242">
    <property type="protein sequence ID" value="KOO30364.1"/>
    <property type="molecule type" value="Genomic_DNA"/>
</dbReference>
<evidence type="ECO:0000313" key="8">
    <source>
        <dbReference type="EMBL" id="KOO30364.1"/>
    </source>
</evidence>
<accession>A0A0M0JV00</accession>
<protein>
    <recommendedName>
        <fullName evidence="7">PARP-type domain-containing protein</fullName>
    </recommendedName>
</protein>
<gene>
    <name evidence="8" type="ORF">Ctob_004162</name>
</gene>
<feature type="region of interest" description="Disordered" evidence="6">
    <location>
        <begin position="38"/>
        <end position="70"/>
    </location>
</feature>
<evidence type="ECO:0000256" key="2">
    <source>
        <dbReference type="ARBA" id="ARBA00022723"/>
    </source>
</evidence>
<dbReference type="InterPro" id="IPR036957">
    <property type="entry name" value="Znf_PARP_sf"/>
</dbReference>
<sequence length="309" mass="33096">MAASLSAYELEREKTIAANNAVLKSLGLDKPILASKQPKKALIQKRRRDDDPDYAVPKRTTRVKGTTRASPAAATVKLDVEPSGPEGSCIVVEAAKTGRSKCRKCLEMLPAGAPRVGMETWMVGRQVMTWQHPECFVSALKITTEATGRGKCKQTKQAFAAGERRLSASAHITTNHVKLSAAVSLLRPVFSALGEDANGRQAAFDGIVGLGELEGEDREVLAQVLTTGEPAAACATSADDAQDDALEVEPTPNTALVLAADVTKLAPSTEEMRQQPPKGQETTERCFARTHKGNTKTLTKGSASWWMLD</sequence>
<dbReference type="Gene3D" id="3.30.1740.10">
    <property type="entry name" value="Zinc finger, PARP-type"/>
    <property type="match status" value="1"/>
</dbReference>
<keyword evidence="9" id="KW-1185">Reference proteome</keyword>
<keyword evidence="2" id="KW-0479">Metal-binding</keyword>
<evidence type="ECO:0000256" key="3">
    <source>
        <dbReference type="ARBA" id="ARBA00022771"/>
    </source>
</evidence>
<reference evidence="9" key="1">
    <citation type="journal article" date="2015" name="PLoS Genet.">
        <title>Genome Sequence and Transcriptome Analyses of Chrysochromulina tobin: Metabolic Tools for Enhanced Algal Fitness in the Prominent Order Prymnesiales (Haptophyceae).</title>
        <authorList>
            <person name="Hovde B.T."/>
            <person name="Deodato C.R."/>
            <person name="Hunsperger H.M."/>
            <person name="Ryken S.A."/>
            <person name="Yost W."/>
            <person name="Jha R.K."/>
            <person name="Patterson J."/>
            <person name="Monnat R.J. Jr."/>
            <person name="Barlow S.B."/>
            <person name="Starkenburg S.R."/>
            <person name="Cattolico R.A."/>
        </authorList>
    </citation>
    <scope>NUCLEOTIDE SEQUENCE</scope>
    <source>
        <strain evidence="9">CCMP291</strain>
    </source>
</reference>
<dbReference type="InterPro" id="IPR001510">
    <property type="entry name" value="Znf_PARP"/>
</dbReference>
<proteinExistence type="predicted"/>
<evidence type="ECO:0000259" key="7">
    <source>
        <dbReference type="PROSITE" id="PS50064"/>
    </source>
</evidence>
<dbReference type="GO" id="GO:0005634">
    <property type="term" value="C:nucleus"/>
    <property type="evidence" value="ECO:0007669"/>
    <property type="project" value="UniProtKB-SubCell"/>
</dbReference>
<evidence type="ECO:0000256" key="6">
    <source>
        <dbReference type="SAM" id="MobiDB-lite"/>
    </source>
</evidence>
<dbReference type="SUPFAM" id="SSF57716">
    <property type="entry name" value="Glucocorticoid receptor-like (DNA-binding domain)"/>
    <property type="match status" value="1"/>
</dbReference>
<dbReference type="PROSITE" id="PS50064">
    <property type="entry name" value="ZF_PARP_2"/>
    <property type="match status" value="1"/>
</dbReference>
<dbReference type="AlphaFoldDB" id="A0A0M0JV00"/>
<keyword evidence="4" id="KW-0862">Zinc</keyword>
<evidence type="ECO:0000256" key="5">
    <source>
        <dbReference type="ARBA" id="ARBA00023242"/>
    </source>
</evidence>
<keyword evidence="5" id="KW-0539">Nucleus</keyword>
<dbReference type="GO" id="GO:0008270">
    <property type="term" value="F:zinc ion binding"/>
    <property type="evidence" value="ECO:0007669"/>
    <property type="project" value="UniProtKB-KW"/>
</dbReference>
<dbReference type="SMART" id="SM01336">
    <property type="entry name" value="zf-PARP"/>
    <property type="match status" value="1"/>
</dbReference>
<organism evidence="8 9">
    <name type="scientific">Chrysochromulina tobinii</name>
    <dbReference type="NCBI Taxonomy" id="1460289"/>
    <lineage>
        <taxon>Eukaryota</taxon>
        <taxon>Haptista</taxon>
        <taxon>Haptophyta</taxon>
        <taxon>Prymnesiophyceae</taxon>
        <taxon>Prymnesiales</taxon>
        <taxon>Chrysochromulinaceae</taxon>
        <taxon>Chrysochromulina</taxon>
    </lineage>
</organism>
<dbReference type="Proteomes" id="UP000037460">
    <property type="component" value="Unassembled WGS sequence"/>
</dbReference>
<evidence type="ECO:0000256" key="1">
    <source>
        <dbReference type="ARBA" id="ARBA00004123"/>
    </source>
</evidence>
<keyword evidence="3" id="KW-0863">Zinc-finger</keyword>
<dbReference type="GO" id="GO:0003677">
    <property type="term" value="F:DNA binding"/>
    <property type="evidence" value="ECO:0007669"/>
    <property type="project" value="InterPro"/>
</dbReference>
<name>A0A0M0JV00_9EUKA</name>
<evidence type="ECO:0000256" key="4">
    <source>
        <dbReference type="ARBA" id="ARBA00022833"/>
    </source>
</evidence>
<feature type="domain" description="PARP-type" evidence="7">
    <location>
        <begin position="90"/>
        <end position="141"/>
    </location>
</feature>
<comment type="caution">
    <text evidence="8">The sequence shown here is derived from an EMBL/GenBank/DDBJ whole genome shotgun (WGS) entry which is preliminary data.</text>
</comment>
<evidence type="ECO:0000313" key="9">
    <source>
        <dbReference type="Proteomes" id="UP000037460"/>
    </source>
</evidence>